<feature type="region of interest" description="Disordered" evidence="1">
    <location>
        <begin position="1"/>
        <end position="58"/>
    </location>
</feature>
<proteinExistence type="predicted"/>
<comment type="caution">
    <text evidence="2">The sequence shown here is derived from an EMBL/GenBank/DDBJ whole genome shotgun (WGS) entry which is preliminary data.</text>
</comment>
<feature type="compositionally biased region" description="Low complexity" evidence="1">
    <location>
        <begin position="48"/>
        <end position="58"/>
    </location>
</feature>
<dbReference type="Proteomes" id="UP001454036">
    <property type="component" value="Unassembled WGS sequence"/>
</dbReference>
<evidence type="ECO:0000256" key="1">
    <source>
        <dbReference type="SAM" id="MobiDB-lite"/>
    </source>
</evidence>
<accession>A0AAV3PH34</accession>
<dbReference type="AlphaFoldDB" id="A0AAV3PH34"/>
<reference evidence="2 3" key="1">
    <citation type="submission" date="2024-01" db="EMBL/GenBank/DDBJ databases">
        <title>The complete chloroplast genome sequence of Lithospermum erythrorhizon: insights into the phylogenetic relationship among Boraginaceae species and the maternal lineages of purple gromwells.</title>
        <authorList>
            <person name="Okada T."/>
            <person name="Watanabe K."/>
        </authorList>
    </citation>
    <scope>NUCLEOTIDE SEQUENCE [LARGE SCALE GENOMIC DNA]</scope>
</reference>
<protein>
    <submittedName>
        <fullName evidence="2">Uncharacterized protein</fullName>
    </submittedName>
</protein>
<keyword evidence="3" id="KW-1185">Reference proteome</keyword>
<dbReference type="EMBL" id="BAABME010001509">
    <property type="protein sequence ID" value="GAA0150006.1"/>
    <property type="molecule type" value="Genomic_DNA"/>
</dbReference>
<name>A0AAV3PH34_LITER</name>
<evidence type="ECO:0000313" key="3">
    <source>
        <dbReference type="Proteomes" id="UP001454036"/>
    </source>
</evidence>
<sequence length="120" mass="13868">MEEEDLNDASDDNIDEIGHDSDHPSDQLNNMGEMDTHGTHGGVQFQPTTCTSTRTRITSTRYPPHDYVLIMDEGEPTCYQESIEREDKLEWMDAMKDEMDSLKKNNTFILVERIPGQKRF</sequence>
<organism evidence="2 3">
    <name type="scientific">Lithospermum erythrorhizon</name>
    <name type="common">Purple gromwell</name>
    <name type="synonym">Lithospermum officinale var. erythrorhizon</name>
    <dbReference type="NCBI Taxonomy" id="34254"/>
    <lineage>
        <taxon>Eukaryota</taxon>
        <taxon>Viridiplantae</taxon>
        <taxon>Streptophyta</taxon>
        <taxon>Embryophyta</taxon>
        <taxon>Tracheophyta</taxon>
        <taxon>Spermatophyta</taxon>
        <taxon>Magnoliopsida</taxon>
        <taxon>eudicotyledons</taxon>
        <taxon>Gunneridae</taxon>
        <taxon>Pentapetalae</taxon>
        <taxon>asterids</taxon>
        <taxon>lamiids</taxon>
        <taxon>Boraginales</taxon>
        <taxon>Boraginaceae</taxon>
        <taxon>Boraginoideae</taxon>
        <taxon>Lithospermeae</taxon>
        <taxon>Lithospermum</taxon>
    </lineage>
</organism>
<evidence type="ECO:0000313" key="2">
    <source>
        <dbReference type="EMBL" id="GAA0150006.1"/>
    </source>
</evidence>
<feature type="compositionally biased region" description="Acidic residues" evidence="1">
    <location>
        <begin position="1"/>
        <end position="15"/>
    </location>
</feature>
<gene>
    <name evidence="2" type="ORF">LIER_09039</name>
</gene>
<feature type="compositionally biased region" description="Basic and acidic residues" evidence="1">
    <location>
        <begin position="16"/>
        <end position="25"/>
    </location>
</feature>